<dbReference type="InterPro" id="IPR011017">
    <property type="entry name" value="TRASH_dom"/>
</dbReference>
<accession>A0A6S6M3B8</accession>
<keyword evidence="3" id="KW-1185">Reference proteome</keyword>
<reference evidence="2 3" key="1">
    <citation type="submission" date="2020-06" db="EMBL/GenBank/DDBJ databases">
        <title>Interaction of electrochemicaly active bacteria, Geobacter bremensis R4 on different carbon anode.</title>
        <authorList>
            <person name="Meng L."/>
            <person name="Yoshida N."/>
        </authorList>
    </citation>
    <scope>NUCLEOTIDE SEQUENCE [LARGE SCALE GENOMIC DNA]</scope>
    <source>
        <strain evidence="2 3">R4</strain>
    </source>
</reference>
<dbReference type="InterPro" id="IPR007029">
    <property type="entry name" value="YHS_dom"/>
</dbReference>
<dbReference type="RefSeq" id="WP_185244196.1">
    <property type="nucleotide sequence ID" value="NZ_AP023213.1"/>
</dbReference>
<evidence type="ECO:0000313" key="2">
    <source>
        <dbReference type="EMBL" id="BCG45865.1"/>
    </source>
</evidence>
<feature type="domain" description="TRASH" evidence="1">
    <location>
        <begin position="38"/>
        <end position="75"/>
    </location>
</feature>
<dbReference type="AlphaFoldDB" id="A0A6S6M3B8"/>
<evidence type="ECO:0000259" key="1">
    <source>
        <dbReference type="SMART" id="SM00746"/>
    </source>
</evidence>
<dbReference type="KEGG" id="gbn:GEOBRER4_06150"/>
<dbReference type="Proteomes" id="UP000515472">
    <property type="component" value="Chromosome"/>
</dbReference>
<evidence type="ECO:0000313" key="3">
    <source>
        <dbReference type="Proteomes" id="UP000515472"/>
    </source>
</evidence>
<dbReference type="Pfam" id="PF04945">
    <property type="entry name" value="YHS"/>
    <property type="match status" value="1"/>
</dbReference>
<dbReference type="Gene3D" id="1.10.620.20">
    <property type="entry name" value="Ribonucleotide Reductase, subunit A"/>
    <property type="match status" value="1"/>
</dbReference>
<name>A0A6S6M3B8_9BACT</name>
<organism evidence="2 3">
    <name type="scientific">Citrifermentans bremense</name>
    <dbReference type="NCBI Taxonomy" id="60035"/>
    <lineage>
        <taxon>Bacteria</taxon>
        <taxon>Pseudomonadati</taxon>
        <taxon>Thermodesulfobacteriota</taxon>
        <taxon>Desulfuromonadia</taxon>
        <taxon>Geobacterales</taxon>
        <taxon>Geobacteraceae</taxon>
        <taxon>Citrifermentans</taxon>
    </lineage>
</organism>
<dbReference type="InterPro" id="IPR012348">
    <property type="entry name" value="RNR-like"/>
</dbReference>
<dbReference type="SMART" id="SM00746">
    <property type="entry name" value="TRASH"/>
    <property type="match status" value="1"/>
</dbReference>
<protein>
    <recommendedName>
        <fullName evidence="1">TRASH domain-containing protein</fullName>
    </recommendedName>
</protein>
<dbReference type="EMBL" id="AP023213">
    <property type="protein sequence ID" value="BCG45865.1"/>
    <property type="molecule type" value="Genomic_DNA"/>
</dbReference>
<sequence>MKILIWVLLGYLAYRMFKGKSEAKIAKKEPAVAETFQDPVCGVYISEADAVVGNLEGKRYHFCSMDCLRRFEQIQQQR</sequence>
<proteinExistence type="predicted"/>
<dbReference type="GO" id="GO:0016491">
    <property type="term" value="F:oxidoreductase activity"/>
    <property type="evidence" value="ECO:0007669"/>
    <property type="project" value="InterPro"/>
</dbReference>
<gene>
    <name evidence="2" type="ORF">GEOBRER4_n0638</name>
</gene>